<reference evidence="7" key="1">
    <citation type="journal article" date="2021" name="mSystems">
        <title>Bacteria and Archaea Synergistically Convert Glycine Betaine to Biogenic Methane in the Formosa Cold Seep of the South China Sea.</title>
        <authorList>
            <person name="Li L."/>
            <person name="Zhang W."/>
            <person name="Zhang S."/>
            <person name="Song L."/>
            <person name="Sun Q."/>
            <person name="Zhang H."/>
            <person name="Xiang H."/>
            <person name="Dong X."/>
        </authorList>
    </citation>
    <scope>NUCLEOTIDE SEQUENCE</scope>
    <source>
        <strain evidence="7">ZWT</strain>
    </source>
</reference>
<evidence type="ECO:0000256" key="3">
    <source>
        <dbReference type="ARBA" id="ARBA00023082"/>
    </source>
</evidence>
<dbReference type="GO" id="GO:0006352">
    <property type="term" value="P:DNA-templated transcription initiation"/>
    <property type="evidence" value="ECO:0007669"/>
    <property type="project" value="InterPro"/>
</dbReference>
<dbReference type="InterPro" id="IPR039425">
    <property type="entry name" value="RNA_pol_sigma-70-like"/>
</dbReference>
<evidence type="ECO:0000313" key="7">
    <source>
        <dbReference type="EMBL" id="MCM1989204.1"/>
    </source>
</evidence>
<dbReference type="PANTHER" id="PTHR43133:SF8">
    <property type="entry name" value="RNA POLYMERASE SIGMA FACTOR HI_1459-RELATED"/>
    <property type="match status" value="1"/>
</dbReference>
<dbReference type="InterPro" id="IPR007627">
    <property type="entry name" value="RNA_pol_sigma70_r2"/>
</dbReference>
<dbReference type="InterPro" id="IPR036388">
    <property type="entry name" value="WH-like_DNA-bd_sf"/>
</dbReference>
<comment type="similarity">
    <text evidence="1">Belongs to the sigma-70 factor family. ECF subfamily.</text>
</comment>
<evidence type="ECO:0000256" key="4">
    <source>
        <dbReference type="ARBA" id="ARBA00023125"/>
    </source>
</evidence>
<keyword evidence="5" id="KW-0804">Transcription</keyword>
<keyword evidence="8" id="KW-1185">Reference proteome</keyword>
<protein>
    <submittedName>
        <fullName evidence="7">Sigma-70 family RNA polymerase sigma factor</fullName>
    </submittedName>
</protein>
<dbReference type="GO" id="GO:0003677">
    <property type="term" value="F:DNA binding"/>
    <property type="evidence" value="ECO:0007669"/>
    <property type="project" value="UniProtKB-KW"/>
</dbReference>
<evidence type="ECO:0000256" key="1">
    <source>
        <dbReference type="ARBA" id="ARBA00010641"/>
    </source>
</evidence>
<keyword evidence="4" id="KW-0238">DNA-binding</keyword>
<dbReference type="EMBL" id="JAGSOJ010000001">
    <property type="protein sequence ID" value="MCM1989204.1"/>
    <property type="molecule type" value="Genomic_DNA"/>
</dbReference>
<sequence>MEIQQIVYGKITECMKTIYAFCVSRTSNTHEAEDLSQEIIKELFRSANSLKDIKAFYGWMWGVANNVYKAYIRNNKKVFHYRLDETIEGTSSSNPELELIQNENLNVLRRELSLLSKFHRKATIMYYIENKSCKHISQEFEISLEMVKYFLFKSRKLLKEGMSMSRNYGEKSYNPAAFSVDVWMEENEYKLYYELFKRKLPGNILMVAYYNSMSLGEISMELGVSVPYLEDEINILKEHNLIKQLKNARYQSNIVIFTQSCEEDIFKKTKGIFESVADEIFEFIQKKEAEIRKINFKISGNKNTLYWLVSHIALLQGRIMARKELRGNERFPMLSNGTHGFVWGNNSEQSNVLFNGIYGDCEVEPDGDWVNVCNYKIIHKCQEFHPEEEDIAVLVEAARADIKESNSEKLIDLIKEGYILNNDGSYDVNFPVLTERQYDELVKLLEPVIEMITENIKKIIEEVTNVVQNHAPVQLADICTTISLIKYHTYAVGYIVEEMCGKGFLTAPNSLEKLGMYAVIKK</sequence>
<evidence type="ECO:0000256" key="2">
    <source>
        <dbReference type="ARBA" id="ARBA00023015"/>
    </source>
</evidence>
<dbReference type="SUPFAM" id="SSF88659">
    <property type="entry name" value="Sigma3 and sigma4 domains of RNA polymerase sigma factors"/>
    <property type="match status" value="1"/>
</dbReference>
<dbReference type="InterPro" id="IPR013324">
    <property type="entry name" value="RNA_pol_sigma_r3/r4-like"/>
</dbReference>
<gene>
    <name evidence="7" type="ORF">KDK92_05580</name>
</gene>
<evidence type="ECO:0000256" key="5">
    <source>
        <dbReference type="ARBA" id="ARBA00023163"/>
    </source>
</evidence>
<dbReference type="SUPFAM" id="SSF88946">
    <property type="entry name" value="Sigma2 domain of RNA polymerase sigma factors"/>
    <property type="match status" value="1"/>
</dbReference>
<feature type="domain" description="RNA polymerase sigma-70 region 2" evidence="6">
    <location>
        <begin position="13"/>
        <end position="77"/>
    </location>
</feature>
<evidence type="ECO:0000313" key="8">
    <source>
        <dbReference type="Proteomes" id="UP001056429"/>
    </source>
</evidence>
<organism evidence="7 8">
    <name type="scientific">Oceanirhabdus seepicola</name>
    <dbReference type="NCBI Taxonomy" id="2828781"/>
    <lineage>
        <taxon>Bacteria</taxon>
        <taxon>Bacillati</taxon>
        <taxon>Bacillota</taxon>
        <taxon>Clostridia</taxon>
        <taxon>Eubacteriales</taxon>
        <taxon>Clostridiaceae</taxon>
        <taxon>Oceanirhabdus</taxon>
    </lineage>
</organism>
<dbReference type="InterPro" id="IPR013325">
    <property type="entry name" value="RNA_pol_sigma_r2"/>
</dbReference>
<dbReference type="GO" id="GO:0016987">
    <property type="term" value="F:sigma factor activity"/>
    <property type="evidence" value="ECO:0007669"/>
    <property type="project" value="UniProtKB-KW"/>
</dbReference>
<dbReference type="PANTHER" id="PTHR43133">
    <property type="entry name" value="RNA POLYMERASE ECF-TYPE SIGMA FACTO"/>
    <property type="match status" value="1"/>
</dbReference>
<proteinExistence type="inferred from homology"/>
<evidence type="ECO:0000259" key="6">
    <source>
        <dbReference type="Pfam" id="PF04542"/>
    </source>
</evidence>
<dbReference type="Gene3D" id="1.10.10.10">
    <property type="entry name" value="Winged helix-like DNA-binding domain superfamily/Winged helix DNA-binding domain"/>
    <property type="match status" value="1"/>
</dbReference>
<dbReference type="RefSeq" id="WP_250858142.1">
    <property type="nucleotide sequence ID" value="NZ_JAGSOJ010000001.1"/>
</dbReference>
<dbReference type="InterPro" id="IPR014284">
    <property type="entry name" value="RNA_pol_sigma-70_dom"/>
</dbReference>
<dbReference type="Proteomes" id="UP001056429">
    <property type="component" value="Unassembled WGS sequence"/>
</dbReference>
<dbReference type="Pfam" id="PF04542">
    <property type="entry name" value="Sigma70_r2"/>
    <property type="match status" value="1"/>
</dbReference>
<reference evidence="7" key="2">
    <citation type="submission" date="2021-04" db="EMBL/GenBank/DDBJ databases">
        <authorList>
            <person name="Dong X."/>
        </authorList>
    </citation>
    <scope>NUCLEOTIDE SEQUENCE</scope>
    <source>
        <strain evidence="7">ZWT</strain>
    </source>
</reference>
<dbReference type="AlphaFoldDB" id="A0A9J6NYS3"/>
<comment type="caution">
    <text evidence="7">The sequence shown here is derived from an EMBL/GenBank/DDBJ whole genome shotgun (WGS) entry which is preliminary data.</text>
</comment>
<keyword evidence="2" id="KW-0805">Transcription regulation</keyword>
<name>A0A9J6NYS3_9CLOT</name>
<keyword evidence="3" id="KW-0731">Sigma factor</keyword>
<dbReference type="Gene3D" id="1.10.1740.10">
    <property type="match status" value="1"/>
</dbReference>
<dbReference type="NCBIfam" id="TIGR02937">
    <property type="entry name" value="sigma70-ECF"/>
    <property type="match status" value="1"/>
</dbReference>
<accession>A0A9J6NYS3</accession>